<dbReference type="RefSeq" id="WP_321547059.1">
    <property type="nucleotide sequence ID" value="NZ_JAXIVS010000005.1"/>
</dbReference>
<keyword evidence="3 14" id="KW-1003">Cell membrane</keyword>
<evidence type="ECO:0000313" key="19">
    <source>
        <dbReference type="Proteomes" id="UP001291309"/>
    </source>
</evidence>
<feature type="binding site" evidence="14">
    <location>
        <position position="467"/>
    </location>
    <ligand>
        <name>Zn(2+)</name>
        <dbReference type="ChEBI" id="CHEBI:29105"/>
        <note>catalytic</note>
    </ligand>
</feature>
<evidence type="ECO:0000256" key="12">
    <source>
        <dbReference type="ARBA" id="ARBA00023049"/>
    </source>
</evidence>
<evidence type="ECO:0000256" key="13">
    <source>
        <dbReference type="ARBA" id="ARBA00023136"/>
    </source>
</evidence>
<comment type="function">
    <text evidence="14">Acts as a processive, ATP-dependent zinc metallopeptidase for both cytoplasmic and membrane proteins. Plays a role in the quality control of integral membrane proteins.</text>
</comment>
<keyword evidence="6 14" id="KW-0479">Metal-binding</keyword>
<dbReference type="Pfam" id="PF00004">
    <property type="entry name" value="AAA"/>
    <property type="match status" value="1"/>
</dbReference>
<evidence type="ECO:0000256" key="2">
    <source>
        <dbReference type="ARBA" id="ARBA00010044"/>
    </source>
</evidence>
<dbReference type="PANTHER" id="PTHR23076:SF97">
    <property type="entry name" value="ATP-DEPENDENT ZINC METALLOPROTEASE YME1L1"/>
    <property type="match status" value="1"/>
</dbReference>
<evidence type="ECO:0000256" key="3">
    <source>
        <dbReference type="ARBA" id="ARBA00022475"/>
    </source>
</evidence>
<dbReference type="PANTHER" id="PTHR23076">
    <property type="entry name" value="METALLOPROTEASE M41 FTSH"/>
    <property type="match status" value="1"/>
</dbReference>
<keyword evidence="10 14" id="KW-0067">ATP-binding</keyword>
<protein>
    <recommendedName>
        <fullName evidence="14">ATP-dependent zinc metalloprotease FtsH</fullName>
        <ecNumber evidence="14">3.4.24.-</ecNumber>
    </recommendedName>
</protein>
<dbReference type="InterPro" id="IPR011546">
    <property type="entry name" value="Pept_M41_FtsH_extracell"/>
</dbReference>
<keyword evidence="7 14" id="KW-0547">Nucleotide-binding</keyword>
<dbReference type="PROSITE" id="PS00674">
    <property type="entry name" value="AAA"/>
    <property type="match status" value="1"/>
</dbReference>
<keyword evidence="9 14" id="KW-0862">Zinc</keyword>
<dbReference type="InterPro" id="IPR003960">
    <property type="entry name" value="ATPase_AAA_CS"/>
</dbReference>
<feature type="binding site" evidence="14">
    <location>
        <position position="463"/>
    </location>
    <ligand>
        <name>Zn(2+)</name>
        <dbReference type="ChEBI" id="CHEBI:29105"/>
        <note>catalytic</note>
    </ligand>
</feature>
<evidence type="ECO:0000313" key="18">
    <source>
        <dbReference type="EMBL" id="MDY7228280.1"/>
    </source>
</evidence>
<dbReference type="InterPro" id="IPR027417">
    <property type="entry name" value="P-loop_NTPase"/>
</dbReference>
<evidence type="ECO:0000256" key="14">
    <source>
        <dbReference type="HAMAP-Rule" id="MF_01458"/>
    </source>
</evidence>
<evidence type="ECO:0000256" key="4">
    <source>
        <dbReference type="ARBA" id="ARBA00022670"/>
    </source>
</evidence>
<keyword evidence="13 14" id="KW-0472">Membrane</keyword>
<keyword evidence="4 14" id="KW-0645">Protease</keyword>
<feature type="active site" evidence="14">
    <location>
        <position position="464"/>
    </location>
</feature>
<evidence type="ECO:0000256" key="11">
    <source>
        <dbReference type="ARBA" id="ARBA00022989"/>
    </source>
</evidence>
<dbReference type="SMART" id="SM00382">
    <property type="entry name" value="AAA"/>
    <property type="match status" value="1"/>
</dbReference>
<organism evidence="18 19">
    <name type="scientific">Hyalangium rubrum</name>
    <dbReference type="NCBI Taxonomy" id="3103134"/>
    <lineage>
        <taxon>Bacteria</taxon>
        <taxon>Pseudomonadati</taxon>
        <taxon>Myxococcota</taxon>
        <taxon>Myxococcia</taxon>
        <taxon>Myxococcales</taxon>
        <taxon>Cystobacterineae</taxon>
        <taxon>Archangiaceae</taxon>
        <taxon>Hyalangium</taxon>
    </lineage>
</organism>
<comment type="similarity">
    <text evidence="14">In the central section; belongs to the AAA ATPase family.</text>
</comment>
<evidence type="ECO:0000256" key="16">
    <source>
        <dbReference type="SAM" id="MobiDB-lite"/>
    </source>
</evidence>
<dbReference type="InterPro" id="IPR041569">
    <property type="entry name" value="AAA_lid_3"/>
</dbReference>
<dbReference type="InterPro" id="IPR005936">
    <property type="entry name" value="FtsH"/>
</dbReference>
<comment type="similarity">
    <text evidence="15">Belongs to the AAA ATPase family.</text>
</comment>
<reference evidence="18 19" key="1">
    <citation type="submission" date="2023-12" db="EMBL/GenBank/DDBJ databases">
        <title>the genome sequence of Hyalangium sp. s54d21.</title>
        <authorList>
            <person name="Zhang X."/>
        </authorList>
    </citation>
    <scope>NUCLEOTIDE SEQUENCE [LARGE SCALE GENOMIC DNA]</scope>
    <source>
        <strain evidence="19">s54d21</strain>
    </source>
</reference>
<proteinExistence type="inferred from homology"/>
<dbReference type="InterPro" id="IPR003959">
    <property type="entry name" value="ATPase_AAA_core"/>
</dbReference>
<comment type="subcellular location">
    <subcellularLocation>
        <location evidence="14">Cell membrane</location>
        <topology evidence="14">Multi-pass membrane protein</topology>
        <orientation evidence="14">Cytoplasmic side</orientation>
    </subcellularLocation>
    <subcellularLocation>
        <location evidence="1">Membrane</location>
    </subcellularLocation>
</comment>
<dbReference type="InterPro" id="IPR000642">
    <property type="entry name" value="Peptidase_M41"/>
</dbReference>
<accession>A0ABU5H868</accession>
<gene>
    <name evidence="14 18" type="primary">ftsH</name>
    <name evidence="18" type="ORF">SYV04_17805</name>
</gene>
<evidence type="ECO:0000256" key="1">
    <source>
        <dbReference type="ARBA" id="ARBA00004370"/>
    </source>
</evidence>
<feature type="domain" description="AAA+ ATPase" evidence="17">
    <location>
        <begin position="233"/>
        <end position="372"/>
    </location>
</feature>
<keyword evidence="11 14" id="KW-1133">Transmembrane helix</keyword>
<dbReference type="Gene3D" id="3.40.50.300">
    <property type="entry name" value="P-loop containing nucleotide triphosphate hydrolases"/>
    <property type="match status" value="1"/>
</dbReference>
<dbReference type="InterPro" id="IPR037219">
    <property type="entry name" value="Peptidase_M41-like"/>
</dbReference>
<keyword evidence="5 14" id="KW-0812">Transmembrane</keyword>
<keyword evidence="8 14" id="KW-0378">Hydrolase</keyword>
<dbReference type="Pfam" id="PF17862">
    <property type="entry name" value="AAA_lid_3"/>
    <property type="match status" value="1"/>
</dbReference>
<comment type="cofactor">
    <cofactor evidence="14">
        <name>Zn(2+)</name>
        <dbReference type="ChEBI" id="CHEBI:29105"/>
    </cofactor>
    <text evidence="14">Binds 1 zinc ion per subunit.</text>
</comment>
<dbReference type="Gene3D" id="1.10.8.60">
    <property type="match status" value="1"/>
</dbReference>
<feature type="binding site" evidence="14">
    <location>
        <begin position="241"/>
        <end position="248"/>
    </location>
    <ligand>
        <name>ATP</name>
        <dbReference type="ChEBI" id="CHEBI:30616"/>
    </ligand>
</feature>
<dbReference type="Gene3D" id="1.20.58.760">
    <property type="entry name" value="Peptidase M41"/>
    <property type="match status" value="1"/>
</dbReference>
<evidence type="ECO:0000256" key="9">
    <source>
        <dbReference type="ARBA" id="ARBA00022833"/>
    </source>
</evidence>
<dbReference type="HAMAP" id="MF_01458">
    <property type="entry name" value="FtsH"/>
    <property type="match status" value="1"/>
</dbReference>
<evidence type="ECO:0000256" key="15">
    <source>
        <dbReference type="RuleBase" id="RU003651"/>
    </source>
</evidence>
<dbReference type="SUPFAM" id="SSF140990">
    <property type="entry name" value="FtsH protease domain-like"/>
    <property type="match status" value="1"/>
</dbReference>
<dbReference type="NCBIfam" id="TIGR01241">
    <property type="entry name" value="FtsH_fam"/>
    <property type="match status" value="1"/>
</dbReference>
<comment type="subunit">
    <text evidence="14">Homohexamer.</text>
</comment>
<dbReference type="EMBL" id="JAXIVS010000005">
    <property type="protein sequence ID" value="MDY7228280.1"/>
    <property type="molecule type" value="Genomic_DNA"/>
</dbReference>
<name>A0ABU5H868_9BACT</name>
<dbReference type="InterPro" id="IPR003593">
    <property type="entry name" value="AAA+_ATPase"/>
</dbReference>
<dbReference type="CDD" id="cd19501">
    <property type="entry name" value="RecA-like_FtsH"/>
    <property type="match status" value="1"/>
</dbReference>
<evidence type="ECO:0000256" key="7">
    <source>
        <dbReference type="ARBA" id="ARBA00022741"/>
    </source>
</evidence>
<feature type="transmembrane region" description="Helical" evidence="14">
    <location>
        <begin position="35"/>
        <end position="52"/>
    </location>
</feature>
<feature type="region of interest" description="Disordered" evidence="16">
    <location>
        <begin position="1"/>
        <end position="27"/>
    </location>
</feature>
<evidence type="ECO:0000256" key="5">
    <source>
        <dbReference type="ARBA" id="ARBA00022692"/>
    </source>
</evidence>
<dbReference type="SUPFAM" id="SSF52540">
    <property type="entry name" value="P-loop containing nucleoside triphosphate hydrolases"/>
    <property type="match status" value="1"/>
</dbReference>
<feature type="transmembrane region" description="Helical" evidence="14">
    <location>
        <begin position="147"/>
        <end position="165"/>
    </location>
</feature>
<dbReference type="Pfam" id="PF06480">
    <property type="entry name" value="FtsH_ext"/>
    <property type="match status" value="1"/>
</dbReference>
<dbReference type="Proteomes" id="UP001291309">
    <property type="component" value="Unassembled WGS sequence"/>
</dbReference>
<feature type="binding site" evidence="14">
    <location>
        <position position="540"/>
    </location>
    <ligand>
        <name>Zn(2+)</name>
        <dbReference type="ChEBI" id="CHEBI:29105"/>
        <note>catalytic</note>
    </ligand>
</feature>
<comment type="similarity">
    <text evidence="2 14">In the C-terminal section; belongs to the peptidase M41 family.</text>
</comment>
<dbReference type="Pfam" id="PF01434">
    <property type="entry name" value="Peptidase_M41"/>
    <property type="match status" value="1"/>
</dbReference>
<dbReference type="EC" id="3.4.24.-" evidence="14"/>
<sequence length="683" mass="74773">MKQQDPTPSGGLGPRNRKPEKPQTPSKGFKFGSPLGYILLLVLGFLLFRNVFQDAGVRRVSYSQFREAVESGQFTRVQVTDEWVKGFLKESAPAPQAQPAQERPLRGELNALPWMAYRVSGDDKLVELLQEKGVQYEAVPQSGLSEVLWIWLIPMGLVLLFWSFMMRRVAGGMGQGPQSVMSFGKTRAKVQAEADTGVGFKDVAGVDEAVDELREIVEFLKTPEKFRRLGGRIPKGVLLVGPPGTGKTLLARAVAGEAGVPFFSLSGSEFVEMFVGVGAARVRDLFAQAAAKAPCIIFIDELDAIGKSRNAGVAGGHDEREQTLNQLLAEMDGFDGRTGLIILAATNRPEILDSALMRPGRFDRQVLVDRPDKRGRERVLEIHSRNVKLGPDVDLKAIAARTPGFAGADLANVVNEAALLAARRNRDAVTRSEFEEAIERVVAGLEKKNRRMNEREKEIVAHHEAGHAVVGWMLPYAERVTKVSIIPRGLAALGYTMSLPLEDRYLMSLDELRDKMAQMMGGRAAEELFIGEVSTGASNDIKQATEIARLMVRDYGMSTLGPVALGAEHGPGFLRSAGVPEVRTYSEQTARMVDEEVRKLVTEALDRARNVLRTHRDKVHALAARLLATEVIEEDAMTPLLGPKVVPDRGLLHPEARQVVAAHPAGEQEGSPPTQHTESSRDV</sequence>
<feature type="region of interest" description="Disordered" evidence="16">
    <location>
        <begin position="657"/>
        <end position="683"/>
    </location>
</feature>
<evidence type="ECO:0000256" key="6">
    <source>
        <dbReference type="ARBA" id="ARBA00022723"/>
    </source>
</evidence>
<evidence type="ECO:0000256" key="10">
    <source>
        <dbReference type="ARBA" id="ARBA00022840"/>
    </source>
</evidence>
<dbReference type="GO" id="GO:0008237">
    <property type="term" value="F:metallopeptidase activity"/>
    <property type="evidence" value="ECO:0007669"/>
    <property type="project" value="UniProtKB-KW"/>
</dbReference>
<keyword evidence="19" id="KW-1185">Reference proteome</keyword>
<evidence type="ECO:0000259" key="17">
    <source>
        <dbReference type="SMART" id="SM00382"/>
    </source>
</evidence>
<comment type="caution">
    <text evidence="18">The sequence shown here is derived from an EMBL/GenBank/DDBJ whole genome shotgun (WGS) entry which is preliminary data.</text>
</comment>
<evidence type="ECO:0000256" key="8">
    <source>
        <dbReference type="ARBA" id="ARBA00022801"/>
    </source>
</evidence>
<keyword evidence="12 14" id="KW-0482">Metalloprotease</keyword>
<dbReference type="Gene3D" id="3.30.720.210">
    <property type="match status" value="1"/>
</dbReference>